<dbReference type="SUPFAM" id="SSF55486">
    <property type="entry name" value="Metalloproteases ('zincins'), catalytic domain"/>
    <property type="match status" value="1"/>
</dbReference>
<evidence type="ECO:0000256" key="2">
    <source>
        <dbReference type="ARBA" id="ARBA00004613"/>
    </source>
</evidence>
<dbReference type="InterPro" id="IPR024079">
    <property type="entry name" value="MetalloPept_cat_dom_sf"/>
</dbReference>
<dbReference type="PRINTS" id="PR00313">
    <property type="entry name" value="CABNDNGRPT"/>
</dbReference>
<proteinExistence type="predicted"/>
<feature type="compositionally biased region" description="Low complexity" evidence="8">
    <location>
        <begin position="1962"/>
        <end position="1982"/>
    </location>
</feature>
<evidence type="ECO:0000256" key="8">
    <source>
        <dbReference type="SAM" id="MobiDB-lite"/>
    </source>
</evidence>
<sequence>MAAHRPRRTPHRHTAPPLIEPLEPRLLMADGSVYRLAAATPVASIPNFTTPGTGAGIVLQLGRLASGSTDYLRVTFGDEATGIQLGTIALSSTSTTPQTVYIPLPDAARGRISTLRFALVSGSPSPTAVAEVSAIDVSADLVGMNKDRLNALSQGLTAFNALADDLGRLPALGQALPLKGATGAAVSVGDLATVPDALKTVVGRAVQQYLASTPTPTTVGLGAYLKTLAPAGYAIAINALSTASTEREVRVNLRFTATRTTANLVPDLGAPAADQGFSLAPTTKLSATASVTADLAFGVKIAGGAALPGSFFLRLNSLGVNVAVNGTGLASAARVGMLTASVSGGQFTVAANLAGTAPAGLAGADLSLAQLQSLSAAEILSVAPTGSYKIDLPVAASIATSTAALSARYTLAQSALFSAAAPANTSTGFAALTKFGSLSTADLAEMFGKIRSWLGDLGGSALMATSAPFVQGLDLGTGLDFSSAFATQVLAKIVDAAGAAKFDSVQALVSALGAGSRATYNATTGVLTIPISFSQTMPTLSGRKIDLDVPLGELANARASASTVSVVPTLSGAFTLGIDFTPLGTGVTINASTALSALNGGKGIAPAGDAMAIEVQLADGTRLTISLAGAATLGDVAAKISAASAAKLKAAVDATGKRLTLTDLTTGGGIFAARKSGSSLAAIGLGLAGQDPEMQGTARVLNGGPLHGDSIAQHIFVLPDSTSSPAKLTGTLTATATGIAATASLGLVGLTIANGTATATASLSLPVKDGAKADGRVTVPELLDALASAAATATLAGSAKLNLPLAVQPSGFLPNVSGAALAVDWTDPSLFLADGKNSAGQPLSTNAKAVLTYNAAASRIKTLAGLSYASIESGLQALGGYFKGPGSLRALASQLPLINANFGDILGLGARFDAFVQNLRAAAPTSLADLASKVQAAFATAGATVKLSWDDSATAPALKFSFVFATTATDSRPINVSLTGGRTLVDAAGSSKLSVTATATATVDFGLDLTTPASPKPFLYDTTKLTLTAAVRSSAIDFAATVGSIGVFVHDSTTRGAAAAVFDADGLPGGSPASYTISFPKATTGRYYFGSTLVSSSVEALTGVAKANLPVFFPTRTNELSGPIELTYNLATGATTIKTPFDSGMPTVDLGLDLSGLTGAFNDGMTKLKANLVQQLALFKIPLIGGRVTDSLSFIDQFRDAVLAQIRARGSAQLDLNAMKAAITAAIGPAGLNWGSSALTSAGLLADGGVEFKLSLRRALTAQSGTLDFDLGMPGLGLNLNNARLNFSAAFDFALGFGLSKAGGFYIIADPAADELKVTASAEATTFSALGSLGFFQVKASKPSSQAIRAGATFVVNLKDPSGSDNRVTLADLAGAGYARLFGVGFGKDALGRDSGVDVNLDVQAGFANPSLPALKTGLHVNWLFAAPGTGANPLTGAPTIKYDNVSVQLGEVFRNTIGPVLDNIAKTLAPVKPVIDMLTARLPVISDLAGQNVSLADLAALFGRGDIARYVYATKRVSDLAALISSVASTNAINLGGFDFSLSTSAPSLSGVAIGNVFAPPKSPADQASGNQKQFFTGSSDNAGLAFPLLENPATIFNLLLGRDVDLVQFVMPALNVDFYYKQFFPIIGPLGAQITGRVGATAQFGFGLDTYPLTHGGGLMEGFYVKDLDSNGNDVPEVQFYAQLTAGVELNVGVASAGVEGGIFATIDFNLHDQNGDGKVRLSELQESISLAPIFVFDVSGKLEAGLDAYAEIDLLFWSKRWQYDIARVKLLDFDLKRPTSATIVFDPGQADANGRLNLFTTDEDDTYRILPGSKAGEVVIQTRGMLYTRSGVKTLAFDGKKGNDTVYVDPAVQLLAGGTISLSGGDGNDSLTAGGAWPATLLGGAGNDQLSAGTGPAYIDGGTDHDVLIGGPGNDTLLGNTGNDVLEGGGGADRLEGGDGNDSLFGGDGNDTLVGGIGDDSLSGDGNNDSLTGDGNDSLDGGDGDDTLTGGKVLSGGAGKDVLSGGTMLDGGDGDDVLTGSATASSTLVGGAGNDRITAGSGNDLIWGDDTVAGPAGNDTILAGGGNDVIVGGGGANSIDAGDGNDLVYAGQKLADDPSAIPANTIVGGTGNDTIYGGAGADRIDAGIGLDYVRANGGNDTVLGGDGNDTILGGDGDDSIDGGNNDDSIDGGDGLDRIFAGLGNDVVDGGRGNDLIIGGPDSGSPDADTLVGGAGADTIYGGAGNDVIVGDAGAPYLGAGGTASGVDAYGGDLISGGAGFDAIYGQGGNDTLYGNDGLDEIYGGIGNDLLYGGRDSDLLEGGDGADKLYGGTGADVLKLDTDASYLTSGDTFEGYGGNGMILDAAGVPRADVAQDDRLTATDILLIAGTAGNDAIQVRSKAGDAKVLEAVFNGSRVISALWKDAAGVPQVRQIQVTGLEGNDSIDLSGLDVTGLAVAGGNQFVTGLFGGPGNDTLTGTKGRDQIFGQGGSDSIYGGDGDDRLWGDELGGGDSPSDVNRLFGGAGNDDLIGGQGVNHLYAWSTNPAASSPYGVRGADGKFENTGLDRMLGGPRDDSFYGAGNVAFMYGNGGYDVIYDQAGAKASAQDTLANPDQWKEQARKNDKVWYLPASDAKDEISVQFNGTEHVIRIQQTNGGASTLWAEYKLSDFNWNGRATSVDQFKIQSVVAPGEYATGAATQGGLYQTAAGWGGSLAGPASNSDYDVILIDAFKGDDVITVDVGVYKAIWVDGGPDNDTITVKSSRAILPDQLEGTYDPRQAGKNDTAATASDLGRIDASVLLKDLTIHNGISIAGTAVKADIDYFKFVLGAAPAAGDAIRVESSVAGMDLAGMVLKLYTSAGQAVGSPTRASSGGVLSLSGLVAGQAYWLRVASNDDRADGRGKATIYSLALTLQGASPYANPLSFSSERAISNSNVLIGGAGNDSITGGLGEDWIFGGSGNDTLSGGDDFMAADLLFGETGSDTFLLAPSTLPDGTDVSTFVGGDMIDGGSDYWYSSIVDTVKFVGSSDRDLVAFGYNDQGLVKYYTMTQYVWDRDAGWWAEDQYGFRIQKYSFFNVARVDGIQFDLGAGDDEFHANPEGYWMEDGASYGFAASPWAPISGVTVNGGAGDDTIVGGDGADALYGDRIDATSSGKGFDSIRGNGGNDTLDGGDYDDTLVGGLGSDVLYGRSGNDELVGDEGNAGSGDPDTLYGGDGADSLYGNGGADYLYGENQGDDIYGNYGDDVIDAGEGNDTVRGGEGSDSIRGGVGNDDLYGDNGGAEYSTDGDDTILGESGFDTLRGLGGNDSLIGGADDDTVYGGGGNDRMWGSEGDDRLEGGGGSDFMVGDLGGQEYATDGKDTMLGQDGDDTLYGFGGKDLVYGGNGSDSIDGGGGDDDLYGDTGGQEYATDGNDTIWGGAGRDTLRGLGGNDSLIGGADDDSVYGGGGNDRMWGSEGSDYLDGGANEDLIMGDNGGSYLSTDGNDTIRGGLGSDSLYGGGGNDSLIGDIGTDGDGSRDEIYGEEGNDSLYGNGGDDYLNGGSEADELYGNGGNDYLVGGPNPDGDFFLVPPDGPNSMYGNDGNDTIYGGWAGDYINGGANNDYLVGGTHNDTINGGSGNDSIWGESGDDRIYSNDNEADTIAGGPGYDIAWYDQEFDSRGNTIEQLNNALTAASAGPGSSPLRADAIPPLLAEAIGRWRAAGAGADLIRAMRGATVRVERLPEGLLAYTDGGVIVVDADAAGNGWFVDATPGEDSEFAAGPSNGPAAGRIDLLTVLAHELGHVAGLGHGEDSGDAMHWDLPAGVRRLPEAPIDASRPSDSAPGPDWAMITPPPVVPRGVARTAFRARPTVEAPLATARAAVRTIKIAAGGPPLDEDAGREIVADLVAHDLALERAGASPFKPSRRARS</sequence>
<dbReference type="InterPro" id="IPR050557">
    <property type="entry name" value="RTX_toxin/Mannuronan_C5-epim"/>
</dbReference>
<keyword evidence="3" id="KW-0964">Secreted</keyword>
<dbReference type="GO" id="GO:0008237">
    <property type="term" value="F:metallopeptidase activity"/>
    <property type="evidence" value="ECO:0007669"/>
    <property type="project" value="InterPro"/>
</dbReference>
<protein>
    <submittedName>
        <fullName evidence="9">Bifunctional hemolysin/adenylate cyclase</fullName>
    </submittedName>
</protein>
<dbReference type="InterPro" id="IPR011049">
    <property type="entry name" value="Serralysin-like_metalloprot_C"/>
</dbReference>
<feature type="region of interest" description="Disordered" evidence="8">
    <location>
        <begin position="3233"/>
        <end position="3270"/>
    </location>
</feature>
<dbReference type="EMBL" id="CP042997">
    <property type="protein sequence ID" value="QEH35607.1"/>
    <property type="molecule type" value="Genomic_DNA"/>
</dbReference>
<feature type="region of interest" description="Disordered" evidence="8">
    <location>
        <begin position="3516"/>
        <end position="3535"/>
    </location>
</feature>
<dbReference type="GO" id="GO:0016020">
    <property type="term" value="C:membrane"/>
    <property type="evidence" value="ECO:0007669"/>
    <property type="project" value="UniProtKB-SubCell"/>
</dbReference>
<dbReference type="RefSeq" id="WP_148595388.1">
    <property type="nucleotide sequence ID" value="NZ_CP042997.1"/>
</dbReference>
<dbReference type="PANTHER" id="PTHR38340">
    <property type="entry name" value="S-LAYER PROTEIN"/>
    <property type="match status" value="1"/>
</dbReference>
<feature type="region of interest" description="Disordered" evidence="8">
    <location>
        <begin position="1922"/>
        <end position="1998"/>
    </location>
</feature>
<dbReference type="Gene3D" id="3.40.390.10">
    <property type="entry name" value="Collagenase (Catalytic Domain)"/>
    <property type="match status" value="1"/>
</dbReference>
<dbReference type="InterPro" id="IPR001343">
    <property type="entry name" value="Hemolysn_Ca-bd"/>
</dbReference>
<dbReference type="GO" id="GO:0005509">
    <property type="term" value="F:calcium ion binding"/>
    <property type="evidence" value="ECO:0007669"/>
    <property type="project" value="InterPro"/>
</dbReference>
<evidence type="ECO:0000256" key="5">
    <source>
        <dbReference type="ARBA" id="ARBA00022737"/>
    </source>
</evidence>
<evidence type="ECO:0000313" key="9">
    <source>
        <dbReference type="EMBL" id="QEH35607.1"/>
    </source>
</evidence>
<keyword evidence="4" id="KW-0800">Toxin</keyword>
<feature type="region of interest" description="Disordered" evidence="8">
    <location>
        <begin position="3410"/>
        <end position="3429"/>
    </location>
</feature>
<keyword evidence="6" id="KW-0843">Virulence</keyword>
<evidence type="ECO:0000256" key="6">
    <source>
        <dbReference type="ARBA" id="ARBA00023026"/>
    </source>
</evidence>
<feature type="region of interest" description="Disordered" evidence="8">
    <location>
        <begin position="3284"/>
        <end position="3319"/>
    </location>
</feature>
<evidence type="ECO:0000256" key="4">
    <source>
        <dbReference type="ARBA" id="ARBA00022656"/>
    </source>
</evidence>
<dbReference type="OrthoDB" id="9757536at2"/>
<feature type="region of interest" description="Disordered" evidence="8">
    <location>
        <begin position="3489"/>
        <end position="3511"/>
    </location>
</feature>
<keyword evidence="10" id="KW-1185">Reference proteome</keyword>
<feature type="region of interest" description="Disordered" evidence="8">
    <location>
        <begin position="3789"/>
        <end position="3812"/>
    </location>
</feature>
<dbReference type="SUPFAM" id="SSF51120">
    <property type="entry name" value="beta-Roll"/>
    <property type="match status" value="11"/>
</dbReference>
<dbReference type="Proteomes" id="UP000324233">
    <property type="component" value="Chromosome"/>
</dbReference>
<gene>
    <name evidence="9" type="primary">cya_4</name>
    <name evidence="9" type="ORF">OJF2_41600</name>
</gene>
<evidence type="ECO:0000256" key="3">
    <source>
        <dbReference type="ARBA" id="ARBA00022525"/>
    </source>
</evidence>
<organism evidence="9 10">
    <name type="scientific">Aquisphaera giovannonii</name>
    <dbReference type="NCBI Taxonomy" id="406548"/>
    <lineage>
        <taxon>Bacteria</taxon>
        <taxon>Pseudomonadati</taxon>
        <taxon>Planctomycetota</taxon>
        <taxon>Planctomycetia</taxon>
        <taxon>Isosphaerales</taxon>
        <taxon>Isosphaeraceae</taxon>
        <taxon>Aquisphaera</taxon>
    </lineage>
</organism>
<evidence type="ECO:0000256" key="1">
    <source>
        <dbReference type="ARBA" id="ARBA00004370"/>
    </source>
</evidence>
<keyword evidence="5" id="KW-0677">Repeat</keyword>
<evidence type="ECO:0000313" key="10">
    <source>
        <dbReference type="Proteomes" id="UP000324233"/>
    </source>
</evidence>
<dbReference type="PROSITE" id="PS00330">
    <property type="entry name" value="HEMOLYSIN_CALCIUM"/>
    <property type="match status" value="12"/>
</dbReference>
<keyword evidence="7" id="KW-0472">Membrane</keyword>
<feature type="region of interest" description="Disordered" evidence="8">
    <location>
        <begin position="3365"/>
        <end position="3395"/>
    </location>
</feature>
<accession>A0A5B9W5L2</accession>
<dbReference type="InterPro" id="IPR003995">
    <property type="entry name" value="RTX_toxin_determinant-A"/>
</dbReference>
<name>A0A5B9W5L2_9BACT</name>
<dbReference type="GO" id="GO:0005576">
    <property type="term" value="C:extracellular region"/>
    <property type="evidence" value="ECO:0007669"/>
    <property type="project" value="UniProtKB-SubCell"/>
</dbReference>
<dbReference type="GO" id="GO:0090729">
    <property type="term" value="F:toxin activity"/>
    <property type="evidence" value="ECO:0007669"/>
    <property type="project" value="UniProtKB-KW"/>
</dbReference>
<dbReference type="InterPro" id="IPR018511">
    <property type="entry name" value="Hemolysin-typ_Ca-bd_CS"/>
</dbReference>
<dbReference type="KEGG" id="agv:OJF2_41600"/>
<comment type="subcellular location">
    <subcellularLocation>
        <location evidence="1">Membrane</location>
    </subcellularLocation>
    <subcellularLocation>
        <location evidence="2">Secreted</location>
    </subcellularLocation>
</comment>
<evidence type="ECO:0000256" key="7">
    <source>
        <dbReference type="ARBA" id="ARBA00023136"/>
    </source>
</evidence>
<reference evidence="9 10" key="1">
    <citation type="submission" date="2019-08" db="EMBL/GenBank/DDBJ databases">
        <title>Deep-cultivation of Planctomycetes and their phenomic and genomic characterization uncovers novel biology.</title>
        <authorList>
            <person name="Wiegand S."/>
            <person name="Jogler M."/>
            <person name="Boedeker C."/>
            <person name="Pinto D."/>
            <person name="Vollmers J."/>
            <person name="Rivas-Marin E."/>
            <person name="Kohn T."/>
            <person name="Peeters S.H."/>
            <person name="Heuer A."/>
            <person name="Rast P."/>
            <person name="Oberbeckmann S."/>
            <person name="Bunk B."/>
            <person name="Jeske O."/>
            <person name="Meyerdierks A."/>
            <person name="Storesund J.E."/>
            <person name="Kallscheuer N."/>
            <person name="Luecker S."/>
            <person name="Lage O.M."/>
            <person name="Pohl T."/>
            <person name="Merkel B.J."/>
            <person name="Hornburger P."/>
            <person name="Mueller R.-W."/>
            <person name="Bruemmer F."/>
            <person name="Labrenz M."/>
            <person name="Spormann A.M."/>
            <person name="Op den Camp H."/>
            <person name="Overmann J."/>
            <person name="Amann R."/>
            <person name="Jetten M.S.M."/>
            <person name="Mascher T."/>
            <person name="Medema M.H."/>
            <person name="Devos D.P."/>
            <person name="Kaster A.-K."/>
            <person name="Ovreas L."/>
            <person name="Rohde M."/>
            <person name="Galperin M.Y."/>
            <person name="Jogler C."/>
        </authorList>
    </citation>
    <scope>NUCLEOTIDE SEQUENCE [LARGE SCALE GENOMIC DNA]</scope>
    <source>
        <strain evidence="9 10">OJF2</strain>
    </source>
</reference>
<dbReference type="PANTHER" id="PTHR38340:SF1">
    <property type="entry name" value="S-LAYER PROTEIN"/>
    <property type="match status" value="1"/>
</dbReference>
<dbReference type="PRINTS" id="PR01488">
    <property type="entry name" value="RTXTOXINA"/>
</dbReference>
<dbReference type="Gene3D" id="2.150.10.10">
    <property type="entry name" value="Serralysin-like metalloprotease, C-terminal"/>
    <property type="match status" value="16"/>
</dbReference>
<dbReference type="Pfam" id="PF00353">
    <property type="entry name" value="HemolysinCabind"/>
    <property type="match status" value="24"/>
</dbReference>